<dbReference type="EMBL" id="CM042890">
    <property type="protein sequence ID" value="KAI4310440.1"/>
    <property type="molecule type" value="Genomic_DNA"/>
</dbReference>
<organism evidence="1 2">
    <name type="scientific">Melastoma candidum</name>
    <dbReference type="NCBI Taxonomy" id="119954"/>
    <lineage>
        <taxon>Eukaryota</taxon>
        <taxon>Viridiplantae</taxon>
        <taxon>Streptophyta</taxon>
        <taxon>Embryophyta</taxon>
        <taxon>Tracheophyta</taxon>
        <taxon>Spermatophyta</taxon>
        <taxon>Magnoliopsida</taxon>
        <taxon>eudicotyledons</taxon>
        <taxon>Gunneridae</taxon>
        <taxon>Pentapetalae</taxon>
        <taxon>rosids</taxon>
        <taxon>malvids</taxon>
        <taxon>Myrtales</taxon>
        <taxon>Melastomataceae</taxon>
        <taxon>Melastomatoideae</taxon>
        <taxon>Melastomateae</taxon>
        <taxon>Melastoma</taxon>
    </lineage>
</organism>
<gene>
    <name evidence="1" type="ORF">MLD38_035418</name>
</gene>
<dbReference type="Proteomes" id="UP001057402">
    <property type="component" value="Chromosome 11"/>
</dbReference>
<sequence>MTWQGRLGCSSSKLSKRLGSNVYLKRKDLQPVFLFKLRGAHNMMAKLPRSSWKEWLSAPLPLICSPAAK</sequence>
<accession>A0ACB9LGL6</accession>
<comment type="caution">
    <text evidence="1">The sequence shown here is derived from an EMBL/GenBank/DDBJ whole genome shotgun (WGS) entry which is preliminary data.</text>
</comment>
<keyword evidence="2" id="KW-1185">Reference proteome</keyword>
<evidence type="ECO:0000313" key="2">
    <source>
        <dbReference type="Proteomes" id="UP001057402"/>
    </source>
</evidence>
<name>A0ACB9LGL6_9MYRT</name>
<evidence type="ECO:0000313" key="1">
    <source>
        <dbReference type="EMBL" id="KAI4310440.1"/>
    </source>
</evidence>
<reference evidence="2" key="1">
    <citation type="journal article" date="2023" name="Front. Plant Sci.">
        <title>Chromosomal-level genome assembly of Melastoma candidum provides insights into trichome evolution.</title>
        <authorList>
            <person name="Zhong Y."/>
            <person name="Wu W."/>
            <person name="Sun C."/>
            <person name="Zou P."/>
            <person name="Liu Y."/>
            <person name="Dai S."/>
            <person name="Zhou R."/>
        </authorList>
    </citation>
    <scope>NUCLEOTIDE SEQUENCE [LARGE SCALE GENOMIC DNA]</scope>
</reference>
<proteinExistence type="predicted"/>
<protein>
    <submittedName>
        <fullName evidence="1">Uncharacterized protein</fullName>
    </submittedName>
</protein>